<gene>
    <name evidence="1" type="ORF">MF626_07275</name>
</gene>
<dbReference type="AlphaFoldDB" id="A0AAE9PVK8"/>
<organism evidence="1">
    <name type="scientific">Paenibacillus polymyxa</name>
    <name type="common">Bacillus polymyxa</name>
    <dbReference type="NCBI Taxonomy" id="1406"/>
    <lineage>
        <taxon>Bacteria</taxon>
        <taxon>Bacillati</taxon>
        <taxon>Bacillota</taxon>
        <taxon>Bacilli</taxon>
        <taxon>Bacillales</taxon>
        <taxon>Paenibacillaceae</taxon>
        <taxon>Paenibacillus</taxon>
    </lineage>
</organism>
<evidence type="ECO:0000313" key="1">
    <source>
        <dbReference type="EMBL" id="UZP76308.1"/>
    </source>
</evidence>
<proteinExistence type="predicted"/>
<accession>A0AAE9PVK8</accession>
<dbReference type="EMBL" id="CP097770">
    <property type="protein sequence ID" value="UZP76308.1"/>
    <property type="molecule type" value="Genomic_DNA"/>
</dbReference>
<sequence length="45" mass="5014">MTTKTINLVEALAHERDHGVLIWLFNIGAEQVWHPSPARGHGRPG</sequence>
<name>A0AAE9PVK8_PAEPO</name>
<protein>
    <submittedName>
        <fullName evidence="1">Uncharacterized protein</fullName>
    </submittedName>
</protein>
<reference evidence="1" key="1">
    <citation type="submission" date="2022-11" db="EMBL/GenBank/DDBJ databases">
        <authorList>
            <person name="Vasilchenko N.G."/>
            <person name="Prazdnova E.V."/>
            <person name="Gorovtsov A.V."/>
            <person name="Chistyakov V.A."/>
            <person name="Pak M.L."/>
        </authorList>
    </citation>
    <scope>NUCLEOTIDE SEQUENCE</scope>
    <source>
        <strain evidence="1">R 4.5</strain>
    </source>
</reference>